<sequence length="131" mass="15916">MVQKIINLLLRKVVPKPTDSRYVEDILYNQMVYPIYSEVQHKLIYCLKNKQITRDQLITFKNMLNACVRNPYTYKDRDWKNDAHEIFTKLKSHYIKPKEMKKLLKYINQFYADIPEPIQEFKTVPYLKVIK</sequence>
<dbReference type="PATRIC" id="fig|1353534.3.peg.3401"/>
<gene>
    <name evidence="1" type="ORF">CLRAG_33400</name>
</gene>
<dbReference type="RefSeq" id="WP_065079420.1">
    <property type="nucleotide sequence ID" value="NZ_LROS01000055.1"/>
</dbReference>
<evidence type="ECO:0000313" key="1">
    <source>
        <dbReference type="EMBL" id="OBR90692.1"/>
    </source>
</evidence>
<dbReference type="Proteomes" id="UP000093954">
    <property type="component" value="Unassembled WGS sequence"/>
</dbReference>
<reference evidence="1 2" key="1">
    <citation type="journal article" date="2012" name="Front. Microbiol.">
        <title>Draft Genome Sequence of the Virulent Strain 01-B526 of the Fish Pathogen Aeromonas salmonicida.</title>
        <authorList>
            <person name="Charette S.J."/>
            <person name="Brochu F."/>
            <person name="Boyle B."/>
            <person name="Filion G."/>
            <person name="Tanaka K.H."/>
            <person name="Derome N."/>
        </authorList>
    </citation>
    <scope>NUCLEOTIDE SEQUENCE [LARGE SCALE GENOMIC DNA]</scope>
    <source>
        <strain evidence="1 2">P11</strain>
    </source>
</reference>
<comment type="caution">
    <text evidence="1">The sequence shown here is derived from an EMBL/GenBank/DDBJ whole genome shotgun (WGS) entry which is preliminary data.</text>
</comment>
<keyword evidence="2" id="KW-1185">Reference proteome</keyword>
<name>A0A1A6AKT2_9CLOT</name>
<dbReference type="EMBL" id="LROS01000055">
    <property type="protein sequence ID" value="OBR90692.1"/>
    <property type="molecule type" value="Genomic_DNA"/>
</dbReference>
<organism evidence="1 2">
    <name type="scientific">Clostridium ragsdalei P11</name>
    <dbReference type="NCBI Taxonomy" id="1353534"/>
    <lineage>
        <taxon>Bacteria</taxon>
        <taxon>Bacillati</taxon>
        <taxon>Bacillota</taxon>
        <taxon>Clostridia</taxon>
        <taxon>Eubacteriales</taxon>
        <taxon>Clostridiaceae</taxon>
        <taxon>Clostridium</taxon>
    </lineage>
</organism>
<dbReference type="AlphaFoldDB" id="A0A1A6AKT2"/>
<proteinExistence type="predicted"/>
<protein>
    <submittedName>
        <fullName evidence="1">Uncharacterized protein</fullName>
    </submittedName>
</protein>
<evidence type="ECO:0000313" key="2">
    <source>
        <dbReference type="Proteomes" id="UP000093954"/>
    </source>
</evidence>
<accession>A0A1A6AKT2</accession>